<dbReference type="PROSITE" id="PS51707">
    <property type="entry name" value="CYTH"/>
    <property type="match status" value="1"/>
</dbReference>
<reference evidence="2" key="1">
    <citation type="submission" date="2018-06" db="EMBL/GenBank/DDBJ databases">
        <authorList>
            <consortium name="Pathogen Informatics"/>
            <person name="Doyle S."/>
        </authorList>
    </citation>
    <scope>NUCLEOTIDE SEQUENCE [LARGE SCALE GENOMIC DNA]</scope>
    <source>
        <strain evidence="2">NCTC13765</strain>
    </source>
</reference>
<protein>
    <submittedName>
        <fullName evidence="2">Adenylate cyclase</fullName>
    </submittedName>
</protein>
<dbReference type="PIRSF" id="PIRSF012526">
    <property type="entry name" value="CYTH_UCP012526"/>
    <property type="match status" value="1"/>
</dbReference>
<evidence type="ECO:0000313" key="3">
    <source>
        <dbReference type="Proteomes" id="UP000254634"/>
    </source>
</evidence>
<dbReference type="SMART" id="SM01118">
    <property type="entry name" value="CYTH"/>
    <property type="match status" value="1"/>
</dbReference>
<dbReference type="RefSeq" id="WP_018371215.1">
    <property type="nucleotide sequence ID" value="NZ_UHFR01000005.1"/>
</dbReference>
<evidence type="ECO:0000259" key="1">
    <source>
        <dbReference type="PROSITE" id="PS51707"/>
    </source>
</evidence>
<feature type="domain" description="CYTH" evidence="1">
    <location>
        <begin position="3"/>
        <end position="191"/>
    </location>
</feature>
<dbReference type="AlphaFoldDB" id="A0A380KYJ2"/>
<organism evidence="2 3">
    <name type="scientific">Streptococcus massiliensis</name>
    <dbReference type="NCBI Taxonomy" id="313439"/>
    <lineage>
        <taxon>Bacteria</taxon>
        <taxon>Bacillati</taxon>
        <taxon>Bacillota</taxon>
        <taxon>Bacilli</taxon>
        <taxon>Lactobacillales</taxon>
        <taxon>Streptococcaceae</taxon>
        <taxon>Streptococcus</taxon>
    </lineage>
</organism>
<sequence>MNHLEIEFKTLLSEENYQKLLPLFADVAATKQVNYYMDTADRAMRKARIAIRIRTYPDYAELTVKIPQKNSVGNMEYNQKLTLVEAEKIISGHPLPKGQINHLLTERGIPVEKLAVLGSLTTVRYELEHEIGLLALDKSHYFDKTDYELEVEVSDEKAGKLAFEKFLAKNHIPYQAAPSKLARFTQNLANS</sequence>
<dbReference type="InterPro" id="IPR009195">
    <property type="entry name" value="Uncharacterised_YjbK"/>
</dbReference>
<proteinExistence type="predicted"/>
<keyword evidence="3" id="KW-1185">Reference proteome</keyword>
<dbReference type="CDD" id="cd07762">
    <property type="entry name" value="CYTH-like_Pase_1"/>
    <property type="match status" value="1"/>
</dbReference>
<evidence type="ECO:0000313" key="2">
    <source>
        <dbReference type="EMBL" id="SUN75996.1"/>
    </source>
</evidence>
<accession>A0A380KYJ2</accession>
<dbReference type="EMBL" id="UHFR01000005">
    <property type="protein sequence ID" value="SUN75996.1"/>
    <property type="molecule type" value="Genomic_DNA"/>
</dbReference>
<dbReference type="Pfam" id="PF01928">
    <property type="entry name" value="CYTH"/>
    <property type="match status" value="1"/>
</dbReference>
<dbReference type="InterPro" id="IPR033469">
    <property type="entry name" value="CYTH-like_dom_sf"/>
</dbReference>
<dbReference type="OrthoDB" id="384378at2"/>
<dbReference type="InterPro" id="IPR023577">
    <property type="entry name" value="CYTH_domain"/>
</dbReference>
<dbReference type="PANTHER" id="PTHR34948">
    <property type="entry name" value="OS08G0299200 PROTEIN"/>
    <property type="match status" value="1"/>
</dbReference>
<dbReference type="Proteomes" id="UP000254634">
    <property type="component" value="Unassembled WGS sequence"/>
</dbReference>
<gene>
    <name evidence="2" type="primary">yjbK</name>
    <name evidence="2" type="ORF">NCTC13765_00440</name>
</gene>
<dbReference type="STRING" id="1123307.GCA_000380065_00528"/>
<dbReference type="SUPFAM" id="SSF55154">
    <property type="entry name" value="CYTH-like phosphatases"/>
    <property type="match status" value="1"/>
</dbReference>
<name>A0A380KYJ2_9STRE</name>
<dbReference type="PANTHER" id="PTHR34948:SF2">
    <property type="entry name" value="TRIPHOSPHATE TUNNEL METALLOENZYME 3"/>
    <property type="match status" value="1"/>
</dbReference>
<dbReference type="Gene3D" id="2.40.320.10">
    <property type="entry name" value="Hypothetical Protein Pfu-838710-001"/>
    <property type="match status" value="1"/>
</dbReference>